<dbReference type="EMBL" id="BLXT01002485">
    <property type="protein sequence ID" value="GFN95301.1"/>
    <property type="molecule type" value="Genomic_DNA"/>
</dbReference>
<comment type="caution">
    <text evidence="1">The sequence shown here is derived from an EMBL/GenBank/DDBJ whole genome shotgun (WGS) entry which is preliminary data.</text>
</comment>
<name>A0AAV3ZL89_9GAST</name>
<organism evidence="1 2">
    <name type="scientific">Plakobranchus ocellatus</name>
    <dbReference type="NCBI Taxonomy" id="259542"/>
    <lineage>
        <taxon>Eukaryota</taxon>
        <taxon>Metazoa</taxon>
        <taxon>Spiralia</taxon>
        <taxon>Lophotrochozoa</taxon>
        <taxon>Mollusca</taxon>
        <taxon>Gastropoda</taxon>
        <taxon>Heterobranchia</taxon>
        <taxon>Euthyneura</taxon>
        <taxon>Panpulmonata</taxon>
        <taxon>Sacoglossa</taxon>
        <taxon>Placobranchoidea</taxon>
        <taxon>Plakobranchidae</taxon>
        <taxon>Plakobranchus</taxon>
    </lineage>
</organism>
<reference evidence="1 2" key="1">
    <citation type="journal article" date="2021" name="Elife">
        <title>Chloroplast acquisition without the gene transfer in kleptoplastic sea slugs, Plakobranchus ocellatus.</title>
        <authorList>
            <person name="Maeda T."/>
            <person name="Takahashi S."/>
            <person name="Yoshida T."/>
            <person name="Shimamura S."/>
            <person name="Takaki Y."/>
            <person name="Nagai Y."/>
            <person name="Toyoda A."/>
            <person name="Suzuki Y."/>
            <person name="Arimoto A."/>
            <person name="Ishii H."/>
            <person name="Satoh N."/>
            <person name="Nishiyama T."/>
            <person name="Hasebe M."/>
            <person name="Maruyama T."/>
            <person name="Minagawa J."/>
            <person name="Obokata J."/>
            <person name="Shigenobu S."/>
        </authorList>
    </citation>
    <scope>NUCLEOTIDE SEQUENCE [LARGE SCALE GENOMIC DNA]</scope>
</reference>
<proteinExistence type="predicted"/>
<gene>
    <name evidence="1" type="ORF">PoB_002180700</name>
</gene>
<dbReference type="Proteomes" id="UP000735302">
    <property type="component" value="Unassembled WGS sequence"/>
</dbReference>
<sequence length="87" mass="9937">MLCHVPIRWSSQSLQCHVLIQSCNATLKPQTLCTFSIPYRCPTFESIAKLALPRILMRHPNCQLRVILLYNPAASTPKVNLQELNMM</sequence>
<evidence type="ECO:0000313" key="2">
    <source>
        <dbReference type="Proteomes" id="UP000735302"/>
    </source>
</evidence>
<accession>A0AAV3ZL89</accession>
<protein>
    <submittedName>
        <fullName evidence="1">Uncharacterized protein</fullName>
    </submittedName>
</protein>
<evidence type="ECO:0000313" key="1">
    <source>
        <dbReference type="EMBL" id="GFN95301.1"/>
    </source>
</evidence>
<dbReference type="AlphaFoldDB" id="A0AAV3ZL89"/>
<keyword evidence="2" id="KW-1185">Reference proteome</keyword>